<organism evidence="1 2">
    <name type="scientific">Pyrobaculum ferrireducens</name>
    <dbReference type="NCBI Taxonomy" id="1104324"/>
    <lineage>
        <taxon>Archaea</taxon>
        <taxon>Thermoproteota</taxon>
        <taxon>Thermoprotei</taxon>
        <taxon>Thermoproteales</taxon>
        <taxon>Thermoproteaceae</taxon>
        <taxon>Pyrobaculum</taxon>
    </lineage>
</organism>
<accession>G7VE87</accession>
<evidence type="ECO:0000313" key="1">
    <source>
        <dbReference type="EMBL" id="AET34057.1"/>
    </source>
</evidence>
<gene>
    <name evidence="1" type="ORF">P186_2673</name>
</gene>
<dbReference type="KEGG" id="pyr:P186_2673"/>
<keyword evidence="2" id="KW-1185">Reference proteome</keyword>
<dbReference type="HOGENOM" id="CLU_3338631_0_0_2"/>
<sequence>MLGFNYLLISGVKRLVELIQNAKGRFQLSFDFRSDTS</sequence>
<dbReference type="Proteomes" id="UP000005867">
    <property type="component" value="Chromosome"/>
</dbReference>
<protein>
    <submittedName>
        <fullName evidence="1">Uncharacterized protein</fullName>
    </submittedName>
</protein>
<proteinExistence type="predicted"/>
<dbReference type="AlphaFoldDB" id="G7VE87"/>
<name>G7VE87_9CREN</name>
<dbReference type="BioCyc" id="PSP1104324:GJSN-2617-MONOMER"/>
<dbReference type="EMBL" id="CP003098">
    <property type="protein sequence ID" value="AET34057.1"/>
    <property type="molecule type" value="Genomic_DNA"/>
</dbReference>
<evidence type="ECO:0000313" key="2">
    <source>
        <dbReference type="Proteomes" id="UP000005867"/>
    </source>
</evidence>
<dbReference type="STRING" id="1104324.P186_2673"/>
<reference evidence="1 2" key="1">
    <citation type="journal article" date="2012" name="J. Bacteriol.">
        <title>Complete genome sequence of strain 1860, a crenarchaeon of the genus pyrobaculum able to grow with various electron acceptors.</title>
        <authorList>
            <person name="Mardanov A.V."/>
            <person name="Gumerov V.M."/>
            <person name="Slobodkina G.B."/>
            <person name="Beletsky A.V."/>
            <person name="Bonch-Osmolovskaya E.A."/>
            <person name="Ravin N.V."/>
            <person name="Skryabin K.G."/>
        </authorList>
    </citation>
    <scope>NUCLEOTIDE SEQUENCE [LARGE SCALE GENOMIC DNA]</scope>
    <source>
        <strain evidence="1 2">1860</strain>
    </source>
</reference>